<evidence type="ECO:0008006" key="6">
    <source>
        <dbReference type="Google" id="ProtNLM"/>
    </source>
</evidence>
<gene>
    <name evidence="2" type="ORF">CAFE_13420</name>
    <name evidence="3" type="ORF">HCR03_00910</name>
</gene>
<evidence type="ECO:0000313" key="5">
    <source>
        <dbReference type="Proteomes" id="UP000515909"/>
    </source>
</evidence>
<evidence type="ECO:0000313" key="2">
    <source>
        <dbReference type="EMBL" id="MVB10646.1"/>
    </source>
</evidence>
<proteinExistence type="predicted"/>
<dbReference type="Proteomes" id="UP000515909">
    <property type="component" value="Chromosome"/>
</dbReference>
<reference evidence="2 4" key="1">
    <citation type="submission" date="2019-09" db="EMBL/GenBank/DDBJ databases">
        <title>Genome sequence of Clostridium sp. EA1.</title>
        <authorList>
            <person name="Poehlein A."/>
            <person name="Bengelsdorf F.R."/>
            <person name="Daniel R."/>
        </authorList>
    </citation>
    <scope>NUCLEOTIDE SEQUENCE [LARGE SCALE GENOMIC DNA]</scope>
    <source>
        <strain evidence="2 4">EA1</strain>
    </source>
</reference>
<dbReference type="RefSeq" id="WP_066642440.1">
    <property type="nucleotide sequence ID" value="NZ_CP060286.1"/>
</dbReference>
<sequence>MRRNMIAAAAALCLLLGGCAKSRIGVEDLDFQLDCKANVHYSGGSVTCSFQRLGPENAALEILSGGPEGLCWNWNGDGFTATFQGLAAGGKDCVLPQDSFAAVMVHTLDQAEKPGSLIPTHDNEFSGNAGYDYTLTADPETGKIKTLSVPDCNVTVDFYDYAEKTIEVDLNLAPEPD</sequence>
<reference evidence="3 5" key="2">
    <citation type="submission" date="2020-08" db="EMBL/GenBank/DDBJ databases">
        <title>The isolate Caproiciproducens sp. 7D4C2 produces n-caproate at mildly acidic conditions from hexoses: genome and rBOX comparison with related strains and chain-elongating bacteria.</title>
        <authorList>
            <person name="Esquivel-Elizondo S."/>
            <person name="Bagci C."/>
            <person name="Temovska M."/>
            <person name="Jeon B.S."/>
            <person name="Bessarab I."/>
            <person name="Williams R.B.H."/>
            <person name="Huson D.H."/>
            <person name="Angenent L.T."/>
        </authorList>
    </citation>
    <scope>NUCLEOTIDE SEQUENCE [LARGE SCALE GENOMIC DNA]</scope>
    <source>
        <strain evidence="3 5">7D4C2</strain>
    </source>
</reference>
<evidence type="ECO:0000313" key="3">
    <source>
        <dbReference type="EMBL" id="QNK40921.1"/>
    </source>
</evidence>
<dbReference type="Proteomes" id="UP000469440">
    <property type="component" value="Unassembled WGS sequence"/>
</dbReference>
<dbReference type="OrthoDB" id="1851620at2"/>
<protein>
    <recommendedName>
        <fullName evidence="6">Lipoprotein</fullName>
    </recommendedName>
</protein>
<dbReference type="KEGG" id="cfem:HCR03_00910"/>
<evidence type="ECO:0000256" key="1">
    <source>
        <dbReference type="SAM" id="SignalP"/>
    </source>
</evidence>
<accession>A0A6N8HXU2</accession>
<dbReference type="EMBL" id="CP060286">
    <property type="protein sequence ID" value="QNK40921.1"/>
    <property type="molecule type" value="Genomic_DNA"/>
</dbReference>
<name>A0A6N8HXU2_9FIRM</name>
<dbReference type="PROSITE" id="PS51257">
    <property type="entry name" value="PROKAR_LIPOPROTEIN"/>
    <property type="match status" value="1"/>
</dbReference>
<keyword evidence="4" id="KW-1185">Reference proteome</keyword>
<accession>A0A7G8TBD0</accession>
<dbReference type="EMBL" id="VWXL01000047">
    <property type="protein sequence ID" value="MVB10646.1"/>
    <property type="molecule type" value="Genomic_DNA"/>
</dbReference>
<dbReference type="AlphaFoldDB" id="A0A6N8HXU2"/>
<feature type="chain" id="PRO_5036185176" description="Lipoprotein" evidence="1">
    <location>
        <begin position="23"/>
        <end position="177"/>
    </location>
</feature>
<organism evidence="2 4">
    <name type="scientific">Caproicibacter fermentans</name>
    <dbReference type="NCBI Taxonomy" id="2576756"/>
    <lineage>
        <taxon>Bacteria</taxon>
        <taxon>Bacillati</taxon>
        <taxon>Bacillota</taxon>
        <taxon>Clostridia</taxon>
        <taxon>Eubacteriales</taxon>
        <taxon>Acutalibacteraceae</taxon>
        <taxon>Caproicibacter</taxon>
    </lineage>
</organism>
<evidence type="ECO:0000313" key="4">
    <source>
        <dbReference type="Proteomes" id="UP000469440"/>
    </source>
</evidence>
<keyword evidence="1" id="KW-0732">Signal</keyword>
<feature type="signal peptide" evidence="1">
    <location>
        <begin position="1"/>
        <end position="22"/>
    </location>
</feature>